<feature type="non-terminal residue" evidence="1">
    <location>
        <position position="1"/>
    </location>
</feature>
<dbReference type="RefSeq" id="XP_014549974.1">
    <property type="nucleotide sequence ID" value="XM_014694488.1"/>
</dbReference>
<dbReference type="GeneID" id="26250998"/>
<evidence type="ECO:0000313" key="2">
    <source>
        <dbReference type="Proteomes" id="UP000054337"/>
    </source>
</evidence>
<dbReference type="EMBL" id="KI969167">
    <property type="protein sequence ID" value="EUN20400.1"/>
    <property type="molecule type" value="Genomic_DNA"/>
</dbReference>
<dbReference type="AlphaFoldDB" id="W7E307"/>
<accession>W7E307</accession>
<protein>
    <submittedName>
        <fullName evidence="1">Uncharacterized protein</fullName>
    </submittedName>
</protein>
<keyword evidence="2" id="KW-1185">Reference proteome</keyword>
<organism evidence="1 2">
    <name type="scientific">Bipolaris victoriae (strain FI3)</name>
    <name type="common">Victoria blight of oats agent</name>
    <name type="synonym">Cochliobolus victoriae</name>
    <dbReference type="NCBI Taxonomy" id="930091"/>
    <lineage>
        <taxon>Eukaryota</taxon>
        <taxon>Fungi</taxon>
        <taxon>Dikarya</taxon>
        <taxon>Ascomycota</taxon>
        <taxon>Pezizomycotina</taxon>
        <taxon>Dothideomycetes</taxon>
        <taxon>Pleosporomycetidae</taxon>
        <taxon>Pleosporales</taxon>
        <taxon>Pleosporineae</taxon>
        <taxon>Pleosporaceae</taxon>
        <taxon>Bipolaris</taxon>
    </lineage>
</organism>
<dbReference type="Proteomes" id="UP000054337">
    <property type="component" value="Unassembled WGS sequence"/>
</dbReference>
<name>W7E307_BIPV3</name>
<reference evidence="1 2" key="1">
    <citation type="journal article" date="2013" name="PLoS Genet.">
        <title>Comparative genome structure, secondary metabolite, and effector coding capacity across Cochliobolus pathogens.</title>
        <authorList>
            <person name="Condon B.J."/>
            <person name="Leng Y."/>
            <person name="Wu D."/>
            <person name="Bushley K.E."/>
            <person name="Ohm R.A."/>
            <person name="Otillar R."/>
            <person name="Martin J."/>
            <person name="Schackwitz W."/>
            <person name="Grimwood J."/>
            <person name="MohdZainudin N."/>
            <person name="Xue C."/>
            <person name="Wang R."/>
            <person name="Manning V.A."/>
            <person name="Dhillon B."/>
            <person name="Tu Z.J."/>
            <person name="Steffenson B.J."/>
            <person name="Salamov A."/>
            <person name="Sun H."/>
            <person name="Lowry S."/>
            <person name="LaButti K."/>
            <person name="Han J."/>
            <person name="Copeland A."/>
            <person name="Lindquist E."/>
            <person name="Barry K."/>
            <person name="Schmutz J."/>
            <person name="Baker S.E."/>
            <person name="Ciuffetti L.M."/>
            <person name="Grigoriev I.V."/>
            <person name="Zhong S."/>
            <person name="Turgeon B.G."/>
        </authorList>
    </citation>
    <scope>NUCLEOTIDE SEQUENCE [LARGE SCALE GENOMIC DNA]</scope>
    <source>
        <strain evidence="1 2">FI3</strain>
    </source>
</reference>
<proteinExistence type="predicted"/>
<evidence type="ECO:0000313" key="1">
    <source>
        <dbReference type="EMBL" id="EUN20400.1"/>
    </source>
</evidence>
<gene>
    <name evidence="1" type="ORF">COCVIDRAFT_117186</name>
</gene>
<dbReference type="HOGENOM" id="CLU_3111836_0_0_1"/>
<dbReference type="OrthoDB" id="3768101at2759"/>
<sequence>IKTVRRNLIILIKNRARITESALSTKVSTEDIILEEILFTSKDITNLKNYA</sequence>